<evidence type="ECO:0000313" key="2">
    <source>
        <dbReference type="EMBL" id="TQB75731.1"/>
    </source>
</evidence>
<dbReference type="Gene3D" id="3.50.50.60">
    <property type="entry name" value="FAD/NAD(P)-binding domain"/>
    <property type="match status" value="1"/>
</dbReference>
<keyword evidence="3" id="KW-1185">Reference proteome</keyword>
<sequence>MINQKPPTFPDLLDVIIIGAGPCGLAVAARLQEETPSAMFTDEEHQRYHWINKHSGRMALVRAHNKRIRGVKAEKWHGGNGSGNTRSKDTSTHTRSSSSPSSSISTLVLDSSGNRWMERWNRLFRILEIEHLRSPMFFHVDPGDRDGMLAYTRETGREELGKDLWEIPGCVGKELSKHKQRKKQKQRQARRGFKSAEAVKEVQIDERDRKDYFSPSAKLFADFCSAIASRYSLDLPDQIHQCEVSDIEYSVHPDLSPSTYHGNNRDDNDNRIFTITTNGGIRFYARAVVLAIGPGSGPASANPKNFPWELSSEEKMGACHAMEIKLIPSKTVQDKIRRHEGTNVVVVGGGLTSAQIADIAVRRGVRKVWFLLRSGIKVKHFDIDLTWMGKFKNYEKAAFWSADTDEERLEMIKVARNGGSITPTYHKILKQHVHDGRLSIHTHTTITDHKYCPETQTWQLTTNPPIPDLPPIDYIYFATGVKTDVTELPLLRRMQDEYPIETKEGLPCLTDDLMWRSDVPLFLTGRLAALRLGPGAPNLEGARLGAERVAWGLEEVLGGSRDADHDDDSRILKSRECFCGLGNRYAGLSES</sequence>
<dbReference type="PANTHER" id="PTHR38663:SF1">
    <property type="entry name" value="L-ORNITHINE N(5)-MONOOXYGENASE"/>
    <property type="match status" value="1"/>
</dbReference>
<dbReference type="SUPFAM" id="SSF51905">
    <property type="entry name" value="FAD/NAD(P)-binding domain"/>
    <property type="match status" value="2"/>
</dbReference>
<name>A0A507R3L6_MONPU</name>
<dbReference type="PANTHER" id="PTHR38663">
    <property type="match status" value="1"/>
</dbReference>
<dbReference type="InterPro" id="IPR036188">
    <property type="entry name" value="FAD/NAD-bd_sf"/>
</dbReference>
<comment type="caution">
    <text evidence="2">The sequence shown here is derived from an EMBL/GenBank/DDBJ whole genome shotgun (WGS) entry which is preliminary data.</text>
</comment>
<feature type="region of interest" description="Disordered" evidence="1">
    <location>
        <begin position="71"/>
        <end position="107"/>
    </location>
</feature>
<dbReference type="Proteomes" id="UP000319663">
    <property type="component" value="Unassembled WGS sequence"/>
</dbReference>
<dbReference type="AlphaFoldDB" id="A0A507R3L6"/>
<dbReference type="EMBL" id="VIFY01000016">
    <property type="protein sequence ID" value="TQB75731.1"/>
    <property type="molecule type" value="Genomic_DNA"/>
</dbReference>
<dbReference type="STRING" id="5098.A0A507R3L6"/>
<reference evidence="2 3" key="1">
    <citation type="submission" date="2019-06" db="EMBL/GenBank/DDBJ databases">
        <title>Wine fermentation using esterase from Monascus purpureus.</title>
        <authorList>
            <person name="Geng C."/>
            <person name="Zhang Y."/>
        </authorList>
    </citation>
    <scope>NUCLEOTIDE SEQUENCE [LARGE SCALE GENOMIC DNA]</scope>
    <source>
        <strain evidence="2">HQ1</strain>
    </source>
</reference>
<evidence type="ECO:0000256" key="1">
    <source>
        <dbReference type="SAM" id="MobiDB-lite"/>
    </source>
</evidence>
<gene>
    <name evidence="2" type="ORF">MPDQ_002031</name>
</gene>
<organism evidence="2 3">
    <name type="scientific">Monascus purpureus</name>
    <name type="common">Red mold</name>
    <name type="synonym">Monascus anka</name>
    <dbReference type="NCBI Taxonomy" id="5098"/>
    <lineage>
        <taxon>Eukaryota</taxon>
        <taxon>Fungi</taxon>
        <taxon>Dikarya</taxon>
        <taxon>Ascomycota</taxon>
        <taxon>Pezizomycotina</taxon>
        <taxon>Eurotiomycetes</taxon>
        <taxon>Eurotiomycetidae</taxon>
        <taxon>Eurotiales</taxon>
        <taxon>Aspergillaceae</taxon>
        <taxon>Monascus</taxon>
    </lineage>
</organism>
<proteinExistence type="predicted"/>
<accession>A0A507R3L6</accession>
<protein>
    <submittedName>
        <fullName evidence="2">Uncharacterized protein</fullName>
    </submittedName>
</protein>
<feature type="compositionally biased region" description="Low complexity" evidence="1">
    <location>
        <begin position="93"/>
        <end position="107"/>
    </location>
</feature>
<evidence type="ECO:0000313" key="3">
    <source>
        <dbReference type="Proteomes" id="UP000319663"/>
    </source>
</evidence>
<dbReference type="OrthoDB" id="76038at2759"/>